<feature type="region of interest" description="Disordered" evidence="1">
    <location>
        <begin position="1"/>
        <end position="22"/>
    </location>
</feature>
<keyword evidence="3" id="KW-1185">Reference proteome</keyword>
<sequence length="382" mass="38165">MEGDRGVAKRLRSGQLSSPTGMVGGDAPCVRWRFPRGEVNVSNTASRRISTGIAWGAFAVLAWAAVTLMTSTGTAQADEETDGPLNGLTSLVGSTVGTGTELVSDVVTETVVPVVEHVAPVVTETVPAAVAPVTQTVSQTVEAVPVVRDVVPPVLAPVTEKVAETATEVAAPVTQLPQESPVSQVTDPLLDTVSKIGIVGDVLDDLSVADAVTDISRAVDATTGSLGRTVADAAPPLLDTVDQVVPDAPDVSVPSAPVRDEFAPAPSPASSVVPATATFNATAFSAADTSMHPLAAMAAAPTGAVAEVGTGGEPADPVRAAHAPPGSPAPSSSAGHGGVQMGEAARLGDAAADSLRAWKHTLGATDDALPCSPVSEADVSPD</sequence>
<feature type="compositionally biased region" description="Low complexity" evidence="1">
    <location>
        <begin position="320"/>
        <end position="334"/>
    </location>
</feature>
<name>A0A511AKQ9_9MICO</name>
<gene>
    <name evidence="2" type="ORF">MAE01_30790</name>
</gene>
<dbReference type="EMBL" id="BJUW01000023">
    <property type="protein sequence ID" value="GEK87903.1"/>
    <property type="molecule type" value="Genomic_DNA"/>
</dbReference>
<protein>
    <submittedName>
        <fullName evidence="2">Uncharacterized protein</fullName>
    </submittedName>
</protein>
<evidence type="ECO:0000256" key="1">
    <source>
        <dbReference type="SAM" id="MobiDB-lite"/>
    </source>
</evidence>
<comment type="caution">
    <text evidence="2">The sequence shown here is derived from an EMBL/GenBank/DDBJ whole genome shotgun (WGS) entry which is preliminary data.</text>
</comment>
<dbReference type="AlphaFoldDB" id="A0A511AKQ9"/>
<feature type="region of interest" description="Disordered" evidence="1">
    <location>
        <begin position="308"/>
        <end position="346"/>
    </location>
</feature>
<evidence type="ECO:0000313" key="2">
    <source>
        <dbReference type="EMBL" id="GEK87903.1"/>
    </source>
</evidence>
<evidence type="ECO:0000313" key="3">
    <source>
        <dbReference type="Proteomes" id="UP000321225"/>
    </source>
</evidence>
<organism evidence="2 3">
    <name type="scientific">Microbacterium aerolatum</name>
    <dbReference type="NCBI Taxonomy" id="153731"/>
    <lineage>
        <taxon>Bacteria</taxon>
        <taxon>Bacillati</taxon>
        <taxon>Actinomycetota</taxon>
        <taxon>Actinomycetes</taxon>
        <taxon>Micrococcales</taxon>
        <taxon>Microbacteriaceae</taxon>
        <taxon>Microbacterium</taxon>
    </lineage>
</organism>
<dbReference type="Proteomes" id="UP000321225">
    <property type="component" value="Unassembled WGS sequence"/>
</dbReference>
<proteinExistence type="predicted"/>
<feature type="region of interest" description="Disordered" evidence="1">
    <location>
        <begin position="363"/>
        <end position="382"/>
    </location>
</feature>
<reference evidence="2 3" key="1">
    <citation type="submission" date="2019-07" db="EMBL/GenBank/DDBJ databases">
        <title>Whole genome shotgun sequence of Microbacterium aerolatum NBRC 103071.</title>
        <authorList>
            <person name="Hosoyama A."/>
            <person name="Uohara A."/>
            <person name="Ohji S."/>
            <person name="Ichikawa N."/>
        </authorList>
    </citation>
    <scope>NUCLEOTIDE SEQUENCE [LARGE SCALE GENOMIC DNA]</scope>
    <source>
        <strain evidence="2 3">NBRC 103071</strain>
    </source>
</reference>
<accession>A0A511AKQ9</accession>